<evidence type="ECO:0000256" key="5">
    <source>
        <dbReference type="ARBA" id="ARBA00022679"/>
    </source>
</evidence>
<dbReference type="Gene3D" id="1.10.510.10">
    <property type="entry name" value="Transferase(Phosphotransferase) domain 1"/>
    <property type="match status" value="1"/>
</dbReference>
<dbReference type="AlphaFoldDB" id="Q6BJZ1"/>
<dbReference type="Proteomes" id="UP000000599">
    <property type="component" value="Chromosome F"/>
</dbReference>
<evidence type="ECO:0000256" key="17">
    <source>
        <dbReference type="ARBA" id="ARBA00023230"/>
    </source>
</evidence>
<dbReference type="CDD" id="cd10422">
    <property type="entry name" value="RNase_Ire1"/>
    <property type="match status" value="1"/>
</dbReference>
<keyword evidence="5" id="KW-0808">Transferase</keyword>
<evidence type="ECO:0000256" key="22">
    <source>
        <dbReference type="SAM" id="SignalP"/>
    </source>
</evidence>
<dbReference type="GO" id="GO:0046872">
    <property type="term" value="F:metal ion binding"/>
    <property type="evidence" value="ECO:0007669"/>
    <property type="project" value="UniProtKB-KW"/>
</dbReference>
<dbReference type="VEuPathDB" id="FungiDB:DEHA2F26224g"/>
<proteinExistence type="predicted"/>
<dbReference type="FunFam" id="1.20.1440.180:FF:000002">
    <property type="entry name" value="Serine/threonine-protein kinase/endoribonuclease IRE1"/>
    <property type="match status" value="1"/>
</dbReference>
<evidence type="ECO:0000256" key="21">
    <source>
        <dbReference type="SAM" id="MobiDB-lite"/>
    </source>
</evidence>
<keyword evidence="14" id="KW-1133">Transmembrane helix</keyword>
<dbReference type="Gene3D" id="3.30.200.20">
    <property type="entry name" value="Phosphorylase Kinase, domain 1"/>
    <property type="match status" value="1"/>
</dbReference>
<feature type="signal peptide" evidence="22">
    <location>
        <begin position="1"/>
        <end position="19"/>
    </location>
</feature>
<sequence>MHFNIILTLVSFFIHICIIQCSTRLEKVNKDIIRRDEVERRPAAIENSNVTPLDFRSIKDWKLTNLLLVSDIDGNLHGIGRDSGALLWTLPIEEPLVKIATNSSANNHHDNESTQSNILWFVEPYKDGSLYYFVPQFGLNKLPTSIKDLVLESPFSLSGDDKIYTGTRKTSLFTINIYTGEIKSVFGNEEKCPNPNTHYRNRDLGQQDTIMLGKTTYELSIHSKEKTNIVWNVTYSQWGPNNIDNDLIVQNQQSMDKLYFTPFHDKSLLAINKDIGTPIWISKLPSLAVNVFDVFNNMKSLNDYVVLPHPLKYLNDLQTSSNEQSANSDLCLINRTSNSQEWFAMSFNNYPTLIKSAPISEYQMALYKLGHQHSQDVNVDYLKNFQVFESESESNKVVENLIRGIHKFNHLTSDNSYQPVSRFTDYKDEAVKKIGDGKSTGQPEQLENNQIPNIIDGIRLSKPEQDEINESKVPPTSSNQDLLLLDSGNSNKYLSPPDNSSSTTITSLSLIKRICEDVIVILVLLALLMSFGKFGKLGKRLKKFIIDKSITLDSEQKAGNSFPDDKIINKIAVNDDSGNEKQSVDITSSNVETTDSIISSSDDFNNINISQKDQGITNNNSSNNNGVNTDEGKEKTIKKVTIITPNEALEKPDSYTDRNFNENRVEFEDHENNPDDSNSEINLEDTITKKKRKRGSRGGKRGNKNKRVSAEDVNDPQDKESVHSDVDSADVINTKSLVRSKINKVPTKKLQIENNLIITDRILGYGSHGTIVYQGTFENRPVAVKRMLLDFYDIANHEVKLLQESDDHPNVIRYFCSQSSETEKFLYIALELCLCSLEDIIEKSKSFPKDIRLKDINATDVLHQLVSGLHYLHSLKIVHRDLKPQNILVADLKKSTTNSVNPSARLLISDFGLCKKLDADQSSFRATTQNAASGTSGWRAPELLLHHDLLEISPDTISSVGSSSRHSITTATSNVNGKRLTKAIDIFSLGCVFFYILTKGSHPFGDRYLREGNIIKGEFDLSALKFHCPMDHVESSHLIASMIHFNPKMRPGTTAILKHPYFWPINKKLEFLLKVSDRFEIERRDPPSDLLLKLESISINVHQGNWHKEFDTEFMDNLGKYRKYQQEKLMDLLRAFRNKYHHFNDMPATLQQKMSPLPNGFYNYFSEKFPSLLMEVYFIVEANLQDEHIFEEFYL</sequence>
<feature type="region of interest" description="Disordered" evidence="21">
    <location>
        <begin position="666"/>
        <end position="726"/>
    </location>
</feature>
<dbReference type="Gene3D" id="1.20.1440.180">
    <property type="entry name" value="KEN domain"/>
    <property type="match status" value="1"/>
</dbReference>
<evidence type="ECO:0000259" key="24">
    <source>
        <dbReference type="PROSITE" id="PS51392"/>
    </source>
</evidence>
<evidence type="ECO:0000259" key="23">
    <source>
        <dbReference type="PROSITE" id="PS50011"/>
    </source>
</evidence>
<dbReference type="CDD" id="cd09769">
    <property type="entry name" value="Luminal_IRE1"/>
    <property type="match status" value="1"/>
</dbReference>
<dbReference type="GO" id="GO:0036498">
    <property type="term" value="P:IRE1-mediated unfolded protein response"/>
    <property type="evidence" value="ECO:0007669"/>
    <property type="project" value="EnsemblFungi"/>
</dbReference>
<dbReference type="PANTHER" id="PTHR13954:SF6">
    <property type="entry name" value="NON-SPECIFIC SERINE_THREONINE PROTEIN KINASE"/>
    <property type="match status" value="1"/>
</dbReference>
<dbReference type="SMART" id="SM00564">
    <property type="entry name" value="PQQ"/>
    <property type="match status" value="3"/>
</dbReference>
<comment type="catalytic activity">
    <reaction evidence="20">
        <text>L-seryl-[protein] + ATP = O-phospho-L-seryl-[protein] + ADP + H(+)</text>
        <dbReference type="Rhea" id="RHEA:17989"/>
        <dbReference type="Rhea" id="RHEA-COMP:9863"/>
        <dbReference type="Rhea" id="RHEA-COMP:11604"/>
        <dbReference type="ChEBI" id="CHEBI:15378"/>
        <dbReference type="ChEBI" id="CHEBI:29999"/>
        <dbReference type="ChEBI" id="CHEBI:30616"/>
        <dbReference type="ChEBI" id="CHEBI:83421"/>
        <dbReference type="ChEBI" id="CHEBI:456216"/>
        <dbReference type="EC" id="2.7.11.1"/>
    </reaction>
    <physiologicalReaction direction="left-to-right" evidence="20">
        <dbReference type="Rhea" id="RHEA:17990"/>
    </physiologicalReaction>
</comment>
<dbReference type="InterPro" id="IPR045133">
    <property type="entry name" value="IRE1/2-like"/>
</dbReference>
<dbReference type="Gene3D" id="2.130.10.10">
    <property type="entry name" value="YVTN repeat-like/Quinoprotein amine dehydrogenase"/>
    <property type="match status" value="1"/>
</dbReference>
<keyword evidence="12" id="KW-0067">ATP-binding</keyword>
<evidence type="ECO:0000256" key="7">
    <source>
        <dbReference type="ARBA" id="ARBA00022723"/>
    </source>
</evidence>
<keyword evidence="8 22" id="KW-0732">Signal</keyword>
<keyword evidence="15" id="KW-0472">Membrane</keyword>
<dbReference type="GO" id="GO:0006397">
    <property type="term" value="P:mRNA processing"/>
    <property type="evidence" value="ECO:0007669"/>
    <property type="project" value="InterPro"/>
</dbReference>
<evidence type="ECO:0000256" key="16">
    <source>
        <dbReference type="ARBA" id="ARBA00023180"/>
    </source>
</evidence>
<evidence type="ECO:0000256" key="2">
    <source>
        <dbReference type="ARBA" id="ARBA00004479"/>
    </source>
</evidence>
<dbReference type="InterPro" id="IPR011047">
    <property type="entry name" value="Quinoprotein_ADH-like_sf"/>
</dbReference>
<evidence type="ECO:0000256" key="9">
    <source>
        <dbReference type="ARBA" id="ARBA00022741"/>
    </source>
</evidence>
<dbReference type="GO" id="GO:0006020">
    <property type="term" value="P:inositol metabolic process"/>
    <property type="evidence" value="ECO:0007669"/>
    <property type="project" value="EnsemblFungi"/>
</dbReference>
<dbReference type="SMART" id="SM00220">
    <property type="entry name" value="S_TKc"/>
    <property type="match status" value="1"/>
</dbReference>
<feature type="chain" id="PRO_5004271020" description="non-specific serine/threonine protein kinase" evidence="22">
    <location>
        <begin position="20"/>
        <end position="1195"/>
    </location>
</feature>
<dbReference type="InterPro" id="IPR011009">
    <property type="entry name" value="Kinase-like_dom_sf"/>
</dbReference>
<reference evidence="25 26" key="1">
    <citation type="journal article" date="2004" name="Nature">
        <title>Genome evolution in yeasts.</title>
        <authorList>
            <consortium name="Genolevures"/>
            <person name="Dujon B."/>
            <person name="Sherman D."/>
            <person name="Fischer G."/>
            <person name="Durrens P."/>
            <person name="Casaregola S."/>
            <person name="Lafontaine I."/>
            <person name="de Montigny J."/>
            <person name="Marck C."/>
            <person name="Neuveglise C."/>
            <person name="Talla E."/>
            <person name="Goffard N."/>
            <person name="Frangeul L."/>
            <person name="Aigle M."/>
            <person name="Anthouard V."/>
            <person name="Babour A."/>
            <person name="Barbe V."/>
            <person name="Barnay S."/>
            <person name="Blanchin S."/>
            <person name="Beckerich J.M."/>
            <person name="Beyne E."/>
            <person name="Bleykasten C."/>
            <person name="Boisrame A."/>
            <person name="Boyer J."/>
            <person name="Cattolico L."/>
            <person name="Confanioleri F."/>
            <person name="de Daruvar A."/>
            <person name="Despons L."/>
            <person name="Fabre E."/>
            <person name="Fairhead C."/>
            <person name="Ferry-Dumazet H."/>
            <person name="Groppi A."/>
            <person name="Hantraye F."/>
            <person name="Hennequin C."/>
            <person name="Jauniaux N."/>
            <person name="Joyet P."/>
            <person name="Kachouri R."/>
            <person name="Kerrest A."/>
            <person name="Koszul R."/>
            <person name="Lemaire M."/>
            <person name="Lesur I."/>
            <person name="Ma L."/>
            <person name="Muller H."/>
            <person name="Nicaud J.M."/>
            <person name="Nikolski M."/>
            <person name="Oztas S."/>
            <person name="Ozier-Kalogeropoulos O."/>
            <person name="Pellenz S."/>
            <person name="Potier S."/>
            <person name="Richard G.F."/>
            <person name="Straub M.L."/>
            <person name="Suleau A."/>
            <person name="Swennene D."/>
            <person name="Tekaia F."/>
            <person name="Wesolowski-Louvel M."/>
            <person name="Westhof E."/>
            <person name="Wirth B."/>
            <person name="Zeniou-Meyer M."/>
            <person name="Zivanovic I."/>
            <person name="Bolotin-Fukuhara M."/>
            <person name="Thierry A."/>
            <person name="Bouchier C."/>
            <person name="Caudron B."/>
            <person name="Scarpelli C."/>
            <person name="Gaillardin C."/>
            <person name="Weissenbach J."/>
            <person name="Wincker P."/>
            <person name="Souciet J.L."/>
        </authorList>
    </citation>
    <scope>NUCLEOTIDE SEQUENCE [LARGE SCALE GENOMIC DNA]</scope>
    <source>
        <strain evidence="26">ATCC 36239 / CBS 767 / BCRC 21394 / JCM 1990 / NBRC 0083 / IGC 2968</strain>
    </source>
</reference>
<dbReference type="GO" id="GO:0070059">
    <property type="term" value="P:intrinsic apoptotic signaling pathway in response to endoplasmic reticulum stress"/>
    <property type="evidence" value="ECO:0007669"/>
    <property type="project" value="TreeGrafter"/>
</dbReference>
<dbReference type="EMBL" id="CR382138">
    <property type="protein sequence ID" value="CAG89901.2"/>
    <property type="molecule type" value="Genomic_DNA"/>
</dbReference>
<dbReference type="OMA" id="QCYEKDY"/>
<evidence type="ECO:0000313" key="26">
    <source>
        <dbReference type="Proteomes" id="UP000000599"/>
    </source>
</evidence>
<evidence type="ECO:0000256" key="18">
    <source>
        <dbReference type="ARBA" id="ARBA00023268"/>
    </source>
</evidence>
<keyword evidence="13" id="KW-0460">Magnesium</keyword>
<evidence type="ECO:0000256" key="8">
    <source>
        <dbReference type="ARBA" id="ARBA00022729"/>
    </source>
</evidence>
<dbReference type="GO" id="GO:0005524">
    <property type="term" value="F:ATP binding"/>
    <property type="evidence" value="ECO:0007669"/>
    <property type="project" value="UniProtKB-KW"/>
</dbReference>
<evidence type="ECO:0000256" key="13">
    <source>
        <dbReference type="ARBA" id="ARBA00022842"/>
    </source>
</evidence>
<evidence type="ECO:0000256" key="14">
    <source>
        <dbReference type="ARBA" id="ARBA00022989"/>
    </source>
</evidence>
<dbReference type="KEGG" id="dha:DEHA2F26224g"/>
<evidence type="ECO:0000256" key="19">
    <source>
        <dbReference type="ARBA" id="ARBA00048659"/>
    </source>
</evidence>
<evidence type="ECO:0000256" key="6">
    <source>
        <dbReference type="ARBA" id="ARBA00022692"/>
    </source>
</evidence>
<dbReference type="InterPro" id="IPR010513">
    <property type="entry name" value="KEN_dom"/>
</dbReference>
<gene>
    <name evidence="25" type="ordered locus">DEHA2F26224g</name>
</gene>
<keyword evidence="26" id="KW-1185">Reference proteome</keyword>
<dbReference type="InterPro" id="IPR038357">
    <property type="entry name" value="KEN_sf"/>
</dbReference>
<dbReference type="GO" id="GO:0004674">
    <property type="term" value="F:protein serine/threonine kinase activity"/>
    <property type="evidence" value="ECO:0007669"/>
    <property type="project" value="UniProtKB-KW"/>
</dbReference>
<evidence type="ECO:0000256" key="10">
    <source>
        <dbReference type="ARBA" id="ARBA00022777"/>
    </source>
</evidence>
<feature type="domain" description="KEN" evidence="24">
    <location>
        <begin position="1065"/>
        <end position="1195"/>
    </location>
</feature>
<keyword evidence="17" id="KW-0834">Unfolded protein response</keyword>
<comment type="subcellular location">
    <subcellularLocation>
        <location evidence="2">Membrane</location>
        <topology evidence="2">Single-pass type I membrane protein</topology>
    </subcellularLocation>
</comment>
<evidence type="ECO:0000256" key="3">
    <source>
        <dbReference type="ARBA" id="ARBA00012513"/>
    </source>
</evidence>
<keyword evidence="6" id="KW-0812">Transmembrane</keyword>
<dbReference type="FunCoup" id="Q6BJZ1">
    <property type="interactions" value="139"/>
</dbReference>
<evidence type="ECO:0000256" key="1">
    <source>
        <dbReference type="ARBA" id="ARBA00001946"/>
    </source>
</evidence>
<evidence type="ECO:0000256" key="20">
    <source>
        <dbReference type="ARBA" id="ARBA00048977"/>
    </source>
</evidence>
<evidence type="ECO:0000313" key="25">
    <source>
        <dbReference type="EMBL" id="CAG89901.2"/>
    </source>
</evidence>
<dbReference type="GO" id="GO:0042802">
    <property type="term" value="F:identical protein binding"/>
    <property type="evidence" value="ECO:0007669"/>
    <property type="project" value="EnsemblFungi"/>
</dbReference>
<protein>
    <recommendedName>
        <fullName evidence="3">non-specific serine/threonine protein kinase</fullName>
        <ecNumber evidence="3">2.7.11.1</ecNumber>
    </recommendedName>
</protein>
<dbReference type="Pfam" id="PF00069">
    <property type="entry name" value="Pkinase"/>
    <property type="match status" value="1"/>
</dbReference>
<feature type="region of interest" description="Disordered" evidence="21">
    <location>
        <begin position="610"/>
        <end position="633"/>
    </location>
</feature>
<dbReference type="FunFam" id="3.30.200.20:FF:000443">
    <property type="entry name" value="Serine/threonine-protein kinase/endoribonuclease IRE1"/>
    <property type="match status" value="1"/>
</dbReference>
<dbReference type="RefSeq" id="XP_461480.2">
    <property type="nucleotide sequence ID" value="XM_461480.1"/>
</dbReference>
<dbReference type="SMART" id="SM00580">
    <property type="entry name" value="PUG"/>
    <property type="match status" value="1"/>
</dbReference>
<evidence type="ECO:0000256" key="12">
    <source>
        <dbReference type="ARBA" id="ARBA00022840"/>
    </source>
</evidence>
<evidence type="ECO:0000256" key="11">
    <source>
        <dbReference type="ARBA" id="ARBA00022801"/>
    </source>
</evidence>
<dbReference type="GO" id="GO:1990332">
    <property type="term" value="C:Ire1 complex"/>
    <property type="evidence" value="ECO:0007669"/>
    <property type="project" value="EnsemblFungi"/>
</dbReference>
<dbReference type="InterPro" id="IPR018391">
    <property type="entry name" value="PQQ_b-propeller_rpt"/>
</dbReference>
<keyword evidence="10" id="KW-0418">Kinase</keyword>
<dbReference type="GeneID" id="2904053"/>
<keyword evidence="16" id="KW-0325">Glycoprotein</keyword>
<dbReference type="SUPFAM" id="SSF50998">
    <property type="entry name" value="Quinoprotein alcohol dehydrogenase-like"/>
    <property type="match status" value="1"/>
</dbReference>
<dbReference type="GO" id="GO:0016787">
    <property type="term" value="F:hydrolase activity"/>
    <property type="evidence" value="ECO:0007669"/>
    <property type="project" value="UniProtKB-KW"/>
</dbReference>
<dbReference type="STRING" id="284592.Q6BJZ1"/>
<dbReference type="FunFam" id="1.10.510.10:FF:000572">
    <property type="entry name" value="Serine/threonine-protein kinase/endoribonuclease IRE1"/>
    <property type="match status" value="1"/>
</dbReference>
<dbReference type="EC" id="2.7.11.1" evidence="3"/>
<dbReference type="GO" id="GO:0005634">
    <property type="term" value="C:nucleus"/>
    <property type="evidence" value="ECO:0007669"/>
    <property type="project" value="EnsemblFungi"/>
</dbReference>
<feature type="compositionally biased region" description="Basic residues" evidence="21">
    <location>
        <begin position="689"/>
        <end position="707"/>
    </location>
</feature>
<name>Q6BJZ1_DEBHA</name>
<dbReference type="PROSITE" id="PS51392">
    <property type="entry name" value="KEN"/>
    <property type="match status" value="1"/>
</dbReference>
<keyword evidence="4" id="KW-0723">Serine/threonine-protein kinase</keyword>
<evidence type="ECO:0000256" key="15">
    <source>
        <dbReference type="ARBA" id="ARBA00023136"/>
    </source>
</evidence>
<feature type="domain" description="Protein kinase" evidence="23">
    <location>
        <begin position="757"/>
        <end position="1062"/>
    </location>
</feature>
<keyword evidence="18" id="KW-0511">Multifunctional enzyme</keyword>
<dbReference type="InterPro" id="IPR000719">
    <property type="entry name" value="Prot_kinase_dom"/>
</dbReference>
<dbReference type="GO" id="GO:0004521">
    <property type="term" value="F:RNA endonuclease activity"/>
    <property type="evidence" value="ECO:0007669"/>
    <property type="project" value="EnsemblFungi"/>
</dbReference>
<dbReference type="InterPro" id="IPR015943">
    <property type="entry name" value="WD40/YVTN_repeat-like_dom_sf"/>
</dbReference>
<dbReference type="HOGENOM" id="CLU_004875_2_1_1"/>
<dbReference type="GO" id="GO:1990604">
    <property type="term" value="C:IRE1-TRAF2-ASK1 complex"/>
    <property type="evidence" value="ECO:0007669"/>
    <property type="project" value="TreeGrafter"/>
</dbReference>
<dbReference type="OrthoDB" id="63989at2759"/>
<dbReference type="PROSITE" id="PS00108">
    <property type="entry name" value="PROTEIN_KINASE_ST"/>
    <property type="match status" value="1"/>
</dbReference>
<dbReference type="GO" id="GO:0034067">
    <property type="term" value="P:protein localization to Golgi apparatus"/>
    <property type="evidence" value="ECO:0007669"/>
    <property type="project" value="EnsemblFungi"/>
</dbReference>
<organism evidence="25 26">
    <name type="scientific">Debaryomyces hansenii (strain ATCC 36239 / CBS 767 / BCRC 21394 / JCM 1990 / NBRC 0083 / IGC 2968)</name>
    <name type="common">Yeast</name>
    <name type="synonym">Torulaspora hansenii</name>
    <dbReference type="NCBI Taxonomy" id="284592"/>
    <lineage>
        <taxon>Eukaryota</taxon>
        <taxon>Fungi</taxon>
        <taxon>Dikarya</taxon>
        <taxon>Ascomycota</taxon>
        <taxon>Saccharomycotina</taxon>
        <taxon>Pichiomycetes</taxon>
        <taxon>Debaryomycetaceae</taxon>
        <taxon>Debaryomyces</taxon>
    </lineage>
</organism>
<dbReference type="GO" id="GO:0051082">
    <property type="term" value="F:unfolded protein binding"/>
    <property type="evidence" value="ECO:0007669"/>
    <property type="project" value="EnsemblFungi"/>
</dbReference>
<evidence type="ECO:0000256" key="4">
    <source>
        <dbReference type="ARBA" id="ARBA00022527"/>
    </source>
</evidence>
<keyword evidence="11" id="KW-0378">Hydrolase</keyword>
<accession>Q6BJZ1</accession>
<dbReference type="Pfam" id="PF06479">
    <property type="entry name" value="Ribonuc_2-5A"/>
    <property type="match status" value="1"/>
</dbReference>
<comment type="catalytic activity">
    <reaction evidence="19">
        <text>L-threonyl-[protein] + ATP = O-phospho-L-threonyl-[protein] + ADP + H(+)</text>
        <dbReference type="Rhea" id="RHEA:46608"/>
        <dbReference type="Rhea" id="RHEA-COMP:11060"/>
        <dbReference type="Rhea" id="RHEA-COMP:11605"/>
        <dbReference type="ChEBI" id="CHEBI:15378"/>
        <dbReference type="ChEBI" id="CHEBI:30013"/>
        <dbReference type="ChEBI" id="CHEBI:30616"/>
        <dbReference type="ChEBI" id="CHEBI:61977"/>
        <dbReference type="ChEBI" id="CHEBI:456216"/>
        <dbReference type="EC" id="2.7.11.1"/>
    </reaction>
    <physiologicalReaction direction="left-to-right" evidence="19">
        <dbReference type="Rhea" id="RHEA:46609"/>
    </physiologicalReaction>
</comment>
<dbReference type="PANTHER" id="PTHR13954">
    <property type="entry name" value="IRE1-RELATED"/>
    <property type="match status" value="1"/>
</dbReference>
<dbReference type="InterPro" id="IPR008271">
    <property type="entry name" value="Ser/Thr_kinase_AS"/>
</dbReference>
<dbReference type="eggNOG" id="KOG1027">
    <property type="taxonomic scope" value="Eukaryota"/>
</dbReference>
<keyword evidence="9" id="KW-0547">Nucleotide-binding</keyword>
<comment type="cofactor">
    <cofactor evidence="1">
        <name>Mg(2+)</name>
        <dbReference type="ChEBI" id="CHEBI:18420"/>
    </cofactor>
</comment>
<dbReference type="PROSITE" id="PS50011">
    <property type="entry name" value="PROTEIN_KINASE_DOM"/>
    <property type="match status" value="1"/>
</dbReference>
<dbReference type="SUPFAM" id="SSF56112">
    <property type="entry name" value="Protein kinase-like (PK-like)"/>
    <property type="match status" value="1"/>
</dbReference>
<feature type="compositionally biased region" description="Basic and acidic residues" evidence="21">
    <location>
        <begin position="716"/>
        <end position="726"/>
    </location>
</feature>
<keyword evidence="7" id="KW-0479">Metal-binding</keyword>
<dbReference type="InParanoid" id="Q6BJZ1"/>
<dbReference type="GO" id="GO:0031505">
    <property type="term" value="P:fungal-type cell wall organization"/>
    <property type="evidence" value="ECO:0007669"/>
    <property type="project" value="EnsemblFungi"/>
</dbReference>